<dbReference type="Pfam" id="PF07074">
    <property type="entry name" value="TRAP-gamma"/>
    <property type="match status" value="1"/>
</dbReference>
<evidence type="ECO:0000313" key="11">
    <source>
        <dbReference type="EMBL" id="GMR48486.1"/>
    </source>
</evidence>
<feature type="non-terminal residue" evidence="11">
    <location>
        <position position="1"/>
    </location>
</feature>
<dbReference type="Proteomes" id="UP001328107">
    <property type="component" value="Unassembled WGS sequence"/>
</dbReference>
<evidence type="ECO:0000313" key="12">
    <source>
        <dbReference type="Proteomes" id="UP001328107"/>
    </source>
</evidence>
<feature type="transmembrane region" description="Helical" evidence="10">
    <location>
        <begin position="35"/>
        <end position="58"/>
    </location>
</feature>
<keyword evidence="6" id="KW-0256">Endoplasmic reticulum</keyword>
<evidence type="ECO:0000256" key="4">
    <source>
        <dbReference type="ARBA" id="ARBA00022231"/>
    </source>
</evidence>
<evidence type="ECO:0000256" key="1">
    <source>
        <dbReference type="ARBA" id="ARBA00002838"/>
    </source>
</evidence>
<name>A0AAN5CPW3_9BILA</name>
<comment type="function">
    <text evidence="1">TRAP proteins are part of a complex whose function is to bind calcium to the ER membrane and thereby regulate the retention of ER resident proteins.</text>
</comment>
<keyword evidence="7 10" id="KW-1133">Transmembrane helix</keyword>
<proteinExistence type="inferred from homology"/>
<comment type="subcellular location">
    <subcellularLocation>
        <location evidence="2">Endoplasmic reticulum membrane</location>
        <topology evidence="2">Multi-pass membrane protein</topology>
    </subcellularLocation>
</comment>
<evidence type="ECO:0000256" key="7">
    <source>
        <dbReference type="ARBA" id="ARBA00022989"/>
    </source>
</evidence>
<evidence type="ECO:0000256" key="9">
    <source>
        <dbReference type="ARBA" id="ARBA00030917"/>
    </source>
</evidence>
<sequence>SSFLEVIMSKTAKFSKEDEALLDSYSNNVSAKGQAIFYLNALISTAAPVYLFLGINHMDLNDSWIPLLIVSIASIYGIAFASKNFKYILKHKIVMKRAEAVTREINKKYADKKISTKEKEERILYRRNEVAEEESTYLAVFITNSLFISILFVLAFFFLANLNPIFNASIAMVGSAAVVAFLSTSKN</sequence>
<evidence type="ECO:0000256" key="3">
    <source>
        <dbReference type="ARBA" id="ARBA00007990"/>
    </source>
</evidence>
<keyword evidence="8 10" id="KW-0472">Membrane</keyword>
<dbReference type="PANTHER" id="PTHR13399:SF2">
    <property type="entry name" value="TRANSLOCON-ASSOCIATED PROTEIN SUBUNIT GAMMA"/>
    <property type="match status" value="1"/>
</dbReference>
<dbReference type="InterPro" id="IPR009779">
    <property type="entry name" value="SSR3"/>
</dbReference>
<dbReference type="PANTHER" id="PTHR13399">
    <property type="entry name" value="TRANSLOCON-ASSOCIATED PROTEIN TRAP , GAMMA SUBUNIT"/>
    <property type="match status" value="1"/>
</dbReference>
<dbReference type="GO" id="GO:0005789">
    <property type="term" value="C:endoplasmic reticulum membrane"/>
    <property type="evidence" value="ECO:0007669"/>
    <property type="project" value="UniProtKB-SubCell"/>
</dbReference>
<gene>
    <name evidence="11" type="ORF">PMAYCL1PPCAC_18681</name>
</gene>
<dbReference type="GO" id="GO:0006614">
    <property type="term" value="P:SRP-dependent cotranslational protein targeting to membrane"/>
    <property type="evidence" value="ECO:0007669"/>
    <property type="project" value="InterPro"/>
</dbReference>
<feature type="transmembrane region" description="Helical" evidence="10">
    <location>
        <begin position="165"/>
        <end position="184"/>
    </location>
</feature>
<dbReference type="AlphaFoldDB" id="A0AAN5CPW3"/>
<comment type="caution">
    <text evidence="11">The sequence shown here is derived from an EMBL/GenBank/DDBJ whole genome shotgun (WGS) entry which is preliminary data.</text>
</comment>
<feature type="transmembrane region" description="Helical" evidence="10">
    <location>
        <begin position="136"/>
        <end position="159"/>
    </location>
</feature>
<evidence type="ECO:0000256" key="6">
    <source>
        <dbReference type="ARBA" id="ARBA00022824"/>
    </source>
</evidence>
<evidence type="ECO:0000256" key="10">
    <source>
        <dbReference type="SAM" id="Phobius"/>
    </source>
</evidence>
<keyword evidence="5 10" id="KW-0812">Transmembrane</keyword>
<feature type="transmembrane region" description="Helical" evidence="10">
    <location>
        <begin position="64"/>
        <end position="82"/>
    </location>
</feature>
<evidence type="ECO:0000256" key="8">
    <source>
        <dbReference type="ARBA" id="ARBA00023136"/>
    </source>
</evidence>
<dbReference type="EMBL" id="BTRK01000004">
    <property type="protein sequence ID" value="GMR48486.1"/>
    <property type="molecule type" value="Genomic_DNA"/>
</dbReference>
<keyword evidence="12" id="KW-1185">Reference proteome</keyword>
<evidence type="ECO:0000256" key="2">
    <source>
        <dbReference type="ARBA" id="ARBA00004477"/>
    </source>
</evidence>
<evidence type="ECO:0000256" key="5">
    <source>
        <dbReference type="ARBA" id="ARBA00022692"/>
    </source>
</evidence>
<accession>A0AAN5CPW3</accession>
<comment type="similarity">
    <text evidence="3">Belongs to the TRAP-gamma family.</text>
</comment>
<organism evidence="11 12">
    <name type="scientific">Pristionchus mayeri</name>
    <dbReference type="NCBI Taxonomy" id="1317129"/>
    <lineage>
        <taxon>Eukaryota</taxon>
        <taxon>Metazoa</taxon>
        <taxon>Ecdysozoa</taxon>
        <taxon>Nematoda</taxon>
        <taxon>Chromadorea</taxon>
        <taxon>Rhabditida</taxon>
        <taxon>Rhabditina</taxon>
        <taxon>Diplogasteromorpha</taxon>
        <taxon>Diplogasteroidea</taxon>
        <taxon>Neodiplogasteridae</taxon>
        <taxon>Pristionchus</taxon>
    </lineage>
</organism>
<reference evidence="12" key="1">
    <citation type="submission" date="2022-10" db="EMBL/GenBank/DDBJ databases">
        <title>Genome assembly of Pristionchus species.</title>
        <authorList>
            <person name="Yoshida K."/>
            <person name="Sommer R.J."/>
        </authorList>
    </citation>
    <scope>NUCLEOTIDE SEQUENCE [LARGE SCALE GENOMIC DNA]</scope>
    <source>
        <strain evidence="12">RS5460</strain>
    </source>
</reference>
<protein>
    <recommendedName>
        <fullName evidence="4">Translocon-associated protein subunit gamma</fullName>
    </recommendedName>
    <alternativeName>
        <fullName evidence="9">Signal sequence receptor subunit gamma</fullName>
    </alternativeName>
</protein>